<gene>
    <name evidence="3" type="ORF">IscW_ISCW022361</name>
</gene>
<feature type="chain" id="PRO_5014568326" evidence="2">
    <location>
        <begin position="16"/>
        <end position="158"/>
    </location>
</feature>
<reference evidence="3 5" key="1">
    <citation type="submission" date="2008-03" db="EMBL/GenBank/DDBJ databases">
        <title>Annotation of Ixodes scapularis.</title>
        <authorList>
            <consortium name="Ixodes scapularis Genome Project Consortium"/>
            <person name="Caler E."/>
            <person name="Hannick L.I."/>
            <person name="Bidwell S."/>
            <person name="Joardar V."/>
            <person name="Thiagarajan M."/>
            <person name="Amedeo P."/>
            <person name="Galinsky K.J."/>
            <person name="Schobel S."/>
            <person name="Inman J."/>
            <person name="Hostetler J."/>
            <person name="Miller J."/>
            <person name="Hammond M."/>
            <person name="Megy K."/>
            <person name="Lawson D."/>
            <person name="Kodira C."/>
            <person name="Sutton G."/>
            <person name="Meyer J."/>
            <person name="Hill C.A."/>
            <person name="Birren B."/>
            <person name="Nene V."/>
            <person name="Collins F."/>
            <person name="Alarcon-Chaidez F."/>
            <person name="Wikel S."/>
            <person name="Strausberg R."/>
        </authorList>
    </citation>
    <scope>NUCLEOTIDE SEQUENCE [LARGE SCALE GENOMIC DNA]</scope>
    <source>
        <strain evidence="5">Wikel</strain>
        <strain evidence="3">Wikel colony</strain>
    </source>
</reference>
<dbReference type="AlphaFoldDB" id="B7QF80"/>
<dbReference type="VEuPathDB" id="VectorBase:ISCW022361"/>
<evidence type="ECO:0000313" key="4">
    <source>
        <dbReference type="EnsemblMetazoa" id="ISCW022361-PA"/>
    </source>
</evidence>
<evidence type="ECO:0000313" key="3">
    <source>
        <dbReference type="EMBL" id="EEC17502.1"/>
    </source>
</evidence>
<keyword evidence="5" id="KW-1185">Reference proteome</keyword>
<dbReference type="EMBL" id="ABJB010988807">
    <property type="status" value="NOT_ANNOTATED_CDS"/>
    <property type="molecule type" value="Genomic_DNA"/>
</dbReference>
<dbReference type="Proteomes" id="UP000001555">
    <property type="component" value="Unassembled WGS sequence"/>
</dbReference>
<name>B7QF80_IXOSC</name>
<dbReference type="OrthoDB" id="6581954at2759"/>
<keyword evidence="2" id="KW-0732">Signal</keyword>
<dbReference type="InParanoid" id="B7QF80"/>
<feature type="region of interest" description="Disordered" evidence="1">
    <location>
        <begin position="54"/>
        <end position="158"/>
    </location>
</feature>
<organism>
    <name type="scientific">Ixodes scapularis</name>
    <name type="common">Black-legged tick</name>
    <name type="synonym">Deer tick</name>
    <dbReference type="NCBI Taxonomy" id="6945"/>
    <lineage>
        <taxon>Eukaryota</taxon>
        <taxon>Metazoa</taxon>
        <taxon>Ecdysozoa</taxon>
        <taxon>Arthropoda</taxon>
        <taxon>Chelicerata</taxon>
        <taxon>Arachnida</taxon>
        <taxon>Acari</taxon>
        <taxon>Parasitiformes</taxon>
        <taxon>Ixodida</taxon>
        <taxon>Ixodoidea</taxon>
        <taxon>Ixodidae</taxon>
        <taxon>Ixodinae</taxon>
        <taxon>Ixodes</taxon>
    </lineage>
</organism>
<feature type="compositionally biased region" description="Low complexity" evidence="1">
    <location>
        <begin position="142"/>
        <end position="158"/>
    </location>
</feature>
<feature type="signal peptide" evidence="2">
    <location>
        <begin position="1"/>
        <end position="15"/>
    </location>
</feature>
<evidence type="ECO:0000256" key="2">
    <source>
        <dbReference type="SAM" id="SignalP"/>
    </source>
</evidence>
<proteinExistence type="predicted"/>
<dbReference type="VEuPathDB" id="VectorBase:ISCP_020137"/>
<evidence type="ECO:0000256" key="1">
    <source>
        <dbReference type="SAM" id="MobiDB-lite"/>
    </source>
</evidence>
<protein>
    <submittedName>
        <fullName evidence="3 4">Uncharacterized protein</fullName>
    </submittedName>
</protein>
<feature type="compositionally biased region" description="Basic and acidic residues" evidence="1">
    <location>
        <begin position="77"/>
        <end position="95"/>
    </location>
</feature>
<dbReference type="HOGENOM" id="CLU_1671272_0_0_1"/>
<accession>B7QF80</accession>
<dbReference type="EnsemblMetazoa" id="ISCW022361-RA">
    <property type="protein sequence ID" value="ISCW022361-PA"/>
    <property type="gene ID" value="ISCW022361"/>
</dbReference>
<dbReference type="PaxDb" id="6945-B7QF80"/>
<evidence type="ECO:0000313" key="5">
    <source>
        <dbReference type="Proteomes" id="UP000001555"/>
    </source>
</evidence>
<reference evidence="4" key="2">
    <citation type="submission" date="2020-05" db="UniProtKB">
        <authorList>
            <consortium name="EnsemblMetazoa"/>
        </authorList>
    </citation>
    <scope>IDENTIFICATION</scope>
    <source>
        <strain evidence="4">wikel</strain>
    </source>
</reference>
<sequence length="158" mass="16611">MATVLIGLLQIPLFAFFYMRKNNFNVVKCLDPAQDWGPSDKALFDQYKSFVNSRTSIPSASGHPPLPASQFAGPVPELDKEEAAPSRALESEPPTRDTAGVDETFTSPSSSAVGKKRSGGSGKPSRAASPGTVHGMREEGIETAAAAADKEANMAAEA</sequence>
<dbReference type="VEuPathDB" id="VectorBase:ISCI022361"/>
<dbReference type="EMBL" id="DS924441">
    <property type="protein sequence ID" value="EEC17502.1"/>
    <property type="molecule type" value="Genomic_DNA"/>
</dbReference>